<organism evidence="2 3">
    <name type="scientific">Anabarilius grahami</name>
    <name type="common">Kanglang fish</name>
    <name type="synonym">Barilius grahami</name>
    <dbReference type="NCBI Taxonomy" id="495550"/>
    <lineage>
        <taxon>Eukaryota</taxon>
        <taxon>Metazoa</taxon>
        <taxon>Chordata</taxon>
        <taxon>Craniata</taxon>
        <taxon>Vertebrata</taxon>
        <taxon>Euteleostomi</taxon>
        <taxon>Actinopterygii</taxon>
        <taxon>Neopterygii</taxon>
        <taxon>Teleostei</taxon>
        <taxon>Ostariophysi</taxon>
        <taxon>Cypriniformes</taxon>
        <taxon>Xenocyprididae</taxon>
        <taxon>Xenocypridinae</taxon>
        <taxon>Xenocypridinae incertae sedis</taxon>
        <taxon>Anabarilius</taxon>
    </lineage>
</organism>
<proteinExistence type="predicted"/>
<protein>
    <submittedName>
        <fullName evidence="2">Uncharacterized protein</fullName>
    </submittedName>
</protein>
<reference evidence="2 3" key="1">
    <citation type="submission" date="2018-10" db="EMBL/GenBank/DDBJ databases">
        <title>Genome assembly for a Yunnan-Guizhou Plateau 3E fish, Anabarilius grahami (Regan), and its evolutionary and genetic applications.</title>
        <authorList>
            <person name="Jiang W."/>
        </authorList>
    </citation>
    <scope>NUCLEOTIDE SEQUENCE [LARGE SCALE GENOMIC DNA]</scope>
    <source>
        <strain evidence="2">AG-KIZ</strain>
        <tissue evidence="2">Muscle</tissue>
    </source>
</reference>
<evidence type="ECO:0000313" key="2">
    <source>
        <dbReference type="EMBL" id="ROL47344.1"/>
    </source>
</evidence>
<gene>
    <name evidence="2" type="ORF">DPX16_16932</name>
</gene>
<sequence>MGKQGRQKECPLVAIIGTPADRRDRFAFLRLTFHMDLVTTRHAEFLIKRQLVLQAVKIHHSQTAIDVNVKTSERPSQRAELQNAQQSTQCN</sequence>
<feature type="compositionally biased region" description="Polar residues" evidence="1">
    <location>
        <begin position="79"/>
        <end position="91"/>
    </location>
</feature>
<name>A0A3N0YMF3_ANAGA</name>
<accession>A0A3N0YMF3</accession>
<keyword evidence="3" id="KW-1185">Reference proteome</keyword>
<evidence type="ECO:0000256" key="1">
    <source>
        <dbReference type="SAM" id="MobiDB-lite"/>
    </source>
</evidence>
<dbReference type="Proteomes" id="UP000281406">
    <property type="component" value="Unassembled WGS sequence"/>
</dbReference>
<evidence type="ECO:0000313" key="3">
    <source>
        <dbReference type="Proteomes" id="UP000281406"/>
    </source>
</evidence>
<comment type="caution">
    <text evidence="2">The sequence shown here is derived from an EMBL/GenBank/DDBJ whole genome shotgun (WGS) entry which is preliminary data.</text>
</comment>
<feature type="region of interest" description="Disordered" evidence="1">
    <location>
        <begin position="68"/>
        <end position="91"/>
    </location>
</feature>
<dbReference type="EMBL" id="RJVU01035834">
    <property type="protein sequence ID" value="ROL47344.1"/>
    <property type="molecule type" value="Genomic_DNA"/>
</dbReference>
<dbReference type="AlphaFoldDB" id="A0A3N0YMF3"/>